<keyword evidence="1" id="KW-0472">Membrane</keyword>
<proteinExistence type="predicted"/>
<dbReference type="PROSITE" id="PS50887">
    <property type="entry name" value="GGDEF"/>
    <property type="match status" value="1"/>
</dbReference>
<dbReference type="Gene3D" id="3.30.70.270">
    <property type="match status" value="1"/>
</dbReference>
<dbReference type="SUPFAM" id="SSF55073">
    <property type="entry name" value="Nucleotide cyclase"/>
    <property type="match status" value="1"/>
</dbReference>
<dbReference type="InterPro" id="IPR052163">
    <property type="entry name" value="DGC-Regulatory_Protein"/>
</dbReference>
<evidence type="ECO:0000259" key="2">
    <source>
        <dbReference type="PROSITE" id="PS50887"/>
    </source>
</evidence>
<evidence type="ECO:0000313" key="3">
    <source>
        <dbReference type="EMBL" id="KAA5609529.1"/>
    </source>
</evidence>
<dbReference type="Pfam" id="PF00990">
    <property type="entry name" value="GGDEF"/>
    <property type="match status" value="1"/>
</dbReference>
<accession>A0A5M6INP7</accession>
<name>A0A5M6INP7_9PROT</name>
<dbReference type="OrthoDB" id="9812260at2"/>
<dbReference type="Gene3D" id="3.30.450.20">
    <property type="entry name" value="PAS domain"/>
    <property type="match status" value="1"/>
</dbReference>
<dbReference type="SMART" id="SM00267">
    <property type="entry name" value="GGDEF"/>
    <property type="match status" value="1"/>
</dbReference>
<dbReference type="InterPro" id="IPR000160">
    <property type="entry name" value="GGDEF_dom"/>
</dbReference>
<dbReference type="PANTHER" id="PTHR46663">
    <property type="entry name" value="DIGUANYLATE CYCLASE DGCT-RELATED"/>
    <property type="match status" value="1"/>
</dbReference>
<organism evidence="3 4">
    <name type="scientific">Rhodovastum atsumiense</name>
    <dbReference type="NCBI Taxonomy" id="504468"/>
    <lineage>
        <taxon>Bacteria</taxon>
        <taxon>Pseudomonadati</taxon>
        <taxon>Pseudomonadota</taxon>
        <taxon>Alphaproteobacteria</taxon>
        <taxon>Acetobacterales</taxon>
        <taxon>Acetobacteraceae</taxon>
        <taxon>Rhodovastum</taxon>
    </lineage>
</organism>
<feature type="transmembrane region" description="Helical" evidence="1">
    <location>
        <begin position="299"/>
        <end position="320"/>
    </location>
</feature>
<feature type="domain" description="GGDEF" evidence="2">
    <location>
        <begin position="386"/>
        <end position="519"/>
    </location>
</feature>
<dbReference type="CDD" id="cd18773">
    <property type="entry name" value="PDC1_HK_sensor"/>
    <property type="match status" value="1"/>
</dbReference>
<keyword evidence="1" id="KW-0812">Transmembrane</keyword>
<dbReference type="CDD" id="cd01949">
    <property type="entry name" value="GGDEF"/>
    <property type="match status" value="1"/>
</dbReference>
<protein>
    <submittedName>
        <fullName evidence="3">GGDEF domain-containing protein</fullName>
    </submittedName>
</protein>
<reference evidence="3 4" key="1">
    <citation type="submission" date="2019-09" db="EMBL/GenBank/DDBJ databases">
        <title>Genome sequence of Rhodovastum atsumiense, a diverse member of the Acetobacteraceae family of non-sulfur purple photosynthetic bacteria.</title>
        <authorList>
            <person name="Meyer T."/>
            <person name="Kyndt J."/>
        </authorList>
    </citation>
    <scope>NUCLEOTIDE SEQUENCE [LARGE SCALE GENOMIC DNA]</scope>
    <source>
        <strain evidence="3 4">DSM 21279</strain>
    </source>
</reference>
<keyword evidence="4" id="KW-1185">Reference proteome</keyword>
<dbReference type="AlphaFoldDB" id="A0A5M6INP7"/>
<gene>
    <name evidence="3" type="ORF">F1189_23640</name>
</gene>
<dbReference type="PANTHER" id="PTHR46663:SF2">
    <property type="entry name" value="GGDEF DOMAIN-CONTAINING PROTEIN"/>
    <property type="match status" value="1"/>
</dbReference>
<dbReference type="Proteomes" id="UP000325255">
    <property type="component" value="Unassembled WGS sequence"/>
</dbReference>
<dbReference type="RefSeq" id="WP_150043463.1">
    <property type="nucleotide sequence ID" value="NZ_OW485601.1"/>
</dbReference>
<sequence length="538" mass="58427">MEHESALCADAQVARATSSRARAVHALTRSIRIRVIWLVITCLVPAGLAGMLLLHHSYETKRQAIEQHLVSFVRALSLNLDQELAGIQATIRTLALSPHLTSGDLAAFHAQAREVLRDYDDADIILSDANSQQVVNSFRPFGDRLPRRGVPEIVRQVFETRQPLITPMFSGAVTGRHLISIDVPVIRNDQVIYDLAMTIPARRLGAVLTHQNLPPEWLGLIIDNTGIIAVRTRNPEVFVGRPASRLNQRMSQVTSGILVIDAFEGELTTMAFSRSEVSGWSVVVGIPTAMLTAETRWSLLMSGAVALLLLGAGIALAIPLSHGIARSTLLLSAHHHAQMLAHDRERRRAEEARFQAQHDGLTGLANRGLFNERLEQAIATARGSRHRVGVLFIDLDNFKTVNDSQGHDMGDRLLKLVADRLLAITRSSDTVARLGGDEFAVVTALEVTGTDLSGMCHRILQDLRQGFAAEFPDLTIGASIGIAVCPDDGEDVASLLRSADIAMYQAKTAGKGSFRFFSPDHAREGVAHATAPAADCNG</sequence>
<evidence type="ECO:0000313" key="4">
    <source>
        <dbReference type="Proteomes" id="UP000325255"/>
    </source>
</evidence>
<keyword evidence="1" id="KW-1133">Transmembrane helix</keyword>
<comment type="caution">
    <text evidence="3">The sequence shown here is derived from an EMBL/GenBank/DDBJ whole genome shotgun (WGS) entry which is preliminary data.</text>
</comment>
<dbReference type="InterPro" id="IPR043128">
    <property type="entry name" value="Rev_trsase/Diguanyl_cyclase"/>
</dbReference>
<dbReference type="CDD" id="cd18774">
    <property type="entry name" value="PDC2_HK_sensor"/>
    <property type="match status" value="1"/>
</dbReference>
<dbReference type="EMBL" id="VWPK01000048">
    <property type="protein sequence ID" value="KAA5609529.1"/>
    <property type="molecule type" value="Genomic_DNA"/>
</dbReference>
<dbReference type="InterPro" id="IPR029787">
    <property type="entry name" value="Nucleotide_cyclase"/>
</dbReference>
<evidence type="ECO:0000256" key="1">
    <source>
        <dbReference type="SAM" id="Phobius"/>
    </source>
</evidence>
<dbReference type="NCBIfam" id="TIGR00254">
    <property type="entry name" value="GGDEF"/>
    <property type="match status" value="1"/>
</dbReference>
<feature type="transmembrane region" description="Helical" evidence="1">
    <location>
        <begin position="35"/>
        <end position="54"/>
    </location>
</feature>